<organism evidence="1 2">
    <name type="scientific">Gigaspora margarita</name>
    <dbReference type="NCBI Taxonomy" id="4874"/>
    <lineage>
        <taxon>Eukaryota</taxon>
        <taxon>Fungi</taxon>
        <taxon>Fungi incertae sedis</taxon>
        <taxon>Mucoromycota</taxon>
        <taxon>Glomeromycotina</taxon>
        <taxon>Glomeromycetes</taxon>
        <taxon>Diversisporales</taxon>
        <taxon>Gigasporaceae</taxon>
        <taxon>Gigaspora</taxon>
    </lineage>
</organism>
<dbReference type="EMBL" id="CAJVQB010049044">
    <property type="protein sequence ID" value="CAG8834286.1"/>
    <property type="molecule type" value="Genomic_DNA"/>
</dbReference>
<accession>A0ABN7WKP0</accession>
<evidence type="ECO:0000313" key="2">
    <source>
        <dbReference type="Proteomes" id="UP000789901"/>
    </source>
</evidence>
<evidence type="ECO:0000313" key="1">
    <source>
        <dbReference type="EMBL" id="CAG8834286.1"/>
    </source>
</evidence>
<dbReference type="PANTHER" id="PTHR46177">
    <property type="entry name" value="INTEGRASE CATALYTIC DOMAIN-CONTAINING PROTEIN"/>
    <property type="match status" value="1"/>
</dbReference>
<dbReference type="Proteomes" id="UP000789901">
    <property type="component" value="Unassembled WGS sequence"/>
</dbReference>
<name>A0ABN7WKP0_GIGMA</name>
<proteinExistence type="predicted"/>
<keyword evidence="2" id="KW-1185">Reference proteome</keyword>
<dbReference type="PANTHER" id="PTHR46177:SF1">
    <property type="entry name" value="INTEGRASE CATALYTIC DOMAIN-CONTAINING PROTEIN"/>
    <property type="match status" value="1"/>
</dbReference>
<protein>
    <submittedName>
        <fullName evidence="1">45540_t:CDS:1</fullName>
    </submittedName>
</protein>
<gene>
    <name evidence="1" type="ORF">GMARGA_LOCUS31977</name>
</gene>
<sequence>MYYIDPEAMNNRKEKKLIRRVMNIPGPNFMWSTDGYDKLIRSDPGVEYALMAPTHMFFRENHTDVRANSLSWKYGSSINNQRIEAWWSHLRKYKSQFWIELFLEIEEAGEW</sequence>
<comment type="caution">
    <text evidence="1">The sequence shown here is derived from an EMBL/GenBank/DDBJ whole genome shotgun (WGS) entry which is preliminary data.</text>
</comment>
<reference evidence="1 2" key="1">
    <citation type="submission" date="2021-06" db="EMBL/GenBank/DDBJ databases">
        <authorList>
            <person name="Kallberg Y."/>
            <person name="Tangrot J."/>
            <person name="Rosling A."/>
        </authorList>
    </citation>
    <scope>NUCLEOTIDE SEQUENCE [LARGE SCALE GENOMIC DNA]</scope>
    <source>
        <strain evidence="1 2">120-4 pot B 10/14</strain>
    </source>
</reference>
<feature type="non-terminal residue" evidence="1">
    <location>
        <position position="111"/>
    </location>
</feature>